<sequence length="201" mass="22954">MDSFVPKAASRVFAIPELLEAILIEAAKPDRVEISPEWSVEDDLAACEKQAQGMNFILTSAMRVNRTWNTIITSSPTIQELIFLRYRGGEMITTFNPLLVTKFTWAYFHQETSKFGTPEFRRAVVYSKASWRNMFPVLPPIRKSTTLKEEFTSYWIYCTPGSVPLEALPANDGLRMGFLFDIVEFWHGEANAQSVELTWQG</sequence>
<reference evidence="1 2" key="1">
    <citation type="submission" date="2016-07" db="EMBL/GenBank/DDBJ databases">
        <title>Pervasive Adenine N6-methylation of Active Genes in Fungi.</title>
        <authorList>
            <consortium name="DOE Joint Genome Institute"/>
            <person name="Mondo S.J."/>
            <person name="Dannebaum R.O."/>
            <person name="Kuo R.C."/>
            <person name="Labutti K."/>
            <person name="Haridas S."/>
            <person name="Kuo A."/>
            <person name="Salamov A."/>
            <person name="Ahrendt S.R."/>
            <person name="Lipzen A."/>
            <person name="Sullivan W."/>
            <person name="Andreopoulos W.B."/>
            <person name="Clum A."/>
            <person name="Lindquist E."/>
            <person name="Daum C."/>
            <person name="Ramamoorthy G.K."/>
            <person name="Gryganskyi A."/>
            <person name="Culley D."/>
            <person name="Magnuson J.K."/>
            <person name="James T.Y."/>
            <person name="O'Malley M.A."/>
            <person name="Stajich J.E."/>
            <person name="Spatafora J.W."/>
            <person name="Visel A."/>
            <person name="Grigoriev I.V."/>
        </authorList>
    </citation>
    <scope>NUCLEOTIDE SEQUENCE [LARGE SCALE GENOMIC DNA]</scope>
    <source>
        <strain evidence="1 2">CBS 115471</strain>
    </source>
</reference>
<gene>
    <name evidence="1" type="ORF">BCR34DRAFT_582795</name>
</gene>
<evidence type="ECO:0000313" key="2">
    <source>
        <dbReference type="Proteomes" id="UP000193144"/>
    </source>
</evidence>
<protein>
    <recommendedName>
        <fullName evidence="3">F-box domain-containing protein</fullName>
    </recommendedName>
</protein>
<feature type="non-terminal residue" evidence="1">
    <location>
        <position position="201"/>
    </location>
</feature>
<dbReference type="OrthoDB" id="3800738at2759"/>
<organism evidence="1 2">
    <name type="scientific">Clohesyomyces aquaticus</name>
    <dbReference type="NCBI Taxonomy" id="1231657"/>
    <lineage>
        <taxon>Eukaryota</taxon>
        <taxon>Fungi</taxon>
        <taxon>Dikarya</taxon>
        <taxon>Ascomycota</taxon>
        <taxon>Pezizomycotina</taxon>
        <taxon>Dothideomycetes</taxon>
        <taxon>Pleosporomycetidae</taxon>
        <taxon>Pleosporales</taxon>
        <taxon>Lindgomycetaceae</taxon>
        <taxon>Clohesyomyces</taxon>
    </lineage>
</organism>
<accession>A0A1Y2A8N8</accession>
<dbReference type="STRING" id="1231657.A0A1Y2A8N8"/>
<name>A0A1Y2A8N8_9PLEO</name>
<proteinExistence type="predicted"/>
<dbReference type="EMBL" id="MCFA01000005">
    <property type="protein sequence ID" value="ORY18878.1"/>
    <property type="molecule type" value="Genomic_DNA"/>
</dbReference>
<dbReference type="Proteomes" id="UP000193144">
    <property type="component" value="Unassembled WGS sequence"/>
</dbReference>
<dbReference type="AlphaFoldDB" id="A0A1Y2A8N8"/>
<evidence type="ECO:0000313" key="1">
    <source>
        <dbReference type="EMBL" id="ORY18878.1"/>
    </source>
</evidence>
<comment type="caution">
    <text evidence="1">The sequence shown here is derived from an EMBL/GenBank/DDBJ whole genome shotgun (WGS) entry which is preliminary data.</text>
</comment>
<evidence type="ECO:0008006" key="3">
    <source>
        <dbReference type="Google" id="ProtNLM"/>
    </source>
</evidence>
<keyword evidence="2" id="KW-1185">Reference proteome</keyword>